<keyword evidence="3" id="KW-1185">Reference proteome</keyword>
<evidence type="ECO:0000313" key="2">
    <source>
        <dbReference type="EMBL" id="CAB3221770.1"/>
    </source>
</evidence>
<reference evidence="2 3" key="1">
    <citation type="submission" date="2020-04" db="EMBL/GenBank/DDBJ databases">
        <authorList>
            <person name="Wallbank WR R."/>
            <person name="Pardo Diaz C."/>
            <person name="Kozak K."/>
            <person name="Martin S."/>
            <person name="Jiggins C."/>
            <person name="Moest M."/>
            <person name="Warren A I."/>
            <person name="Byers J.R.P. K."/>
            <person name="Montejo-Kovacevich G."/>
            <person name="Yen C E."/>
        </authorList>
    </citation>
    <scope>NUCLEOTIDE SEQUENCE [LARGE SCALE GENOMIC DNA]</scope>
</reference>
<dbReference type="OrthoDB" id="10604976at2759"/>
<organism evidence="2 3">
    <name type="scientific">Arctia plantaginis</name>
    <name type="common">Wood tiger moth</name>
    <name type="synonym">Phalaena plantaginis</name>
    <dbReference type="NCBI Taxonomy" id="874455"/>
    <lineage>
        <taxon>Eukaryota</taxon>
        <taxon>Metazoa</taxon>
        <taxon>Ecdysozoa</taxon>
        <taxon>Arthropoda</taxon>
        <taxon>Hexapoda</taxon>
        <taxon>Insecta</taxon>
        <taxon>Pterygota</taxon>
        <taxon>Neoptera</taxon>
        <taxon>Endopterygota</taxon>
        <taxon>Lepidoptera</taxon>
        <taxon>Glossata</taxon>
        <taxon>Ditrysia</taxon>
        <taxon>Noctuoidea</taxon>
        <taxon>Erebidae</taxon>
        <taxon>Arctiinae</taxon>
        <taxon>Arctia</taxon>
    </lineage>
</organism>
<sequence length="131" mass="14005">MRGVDECGVMASVQRHRCASKLECAAPTLAESCVLDITAAEPAAVTSQHRESHPPPAPRHPPVDFNNYQYVSVALAAAAGTARPYTVSGEGTSRDLPEAVQHDRDMQVAPAGRTHLQQQNIALATTRGYMV</sequence>
<proteinExistence type="predicted"/>
<accession>A0A8S0YQ11</accession>
<protein>
    <submittedName>
        <fullName evidence="2">Uncharacterized protein</fullName>
    </submittedName>
</protein>
<dbReference type="Proteomes" id="UP000494106">
    <property type="component" value="Unassembled WGS sequence"/>
</dbReference>
<gene>
    <name evidence="2" type="ORF">APLA_LOCUS710</name>
</gene>
<dbReference type="EMBL" id="CADEBC010000070">
    <property type="protein sequence ID" value="CAB3221770.1"/>
    <property type="molecule type" value="Genomic_DNA"/>
</dbReference>
<feature type="region of interest" description="Disordered" evidence="1">
    <location>
        <begin position="43"/>
        <end position="64"/>
    </location>
</feature>
<evidence type="ECO:0000313" key="3">
    <source>
        <dbReference type="Proteomes" id="UP000494106"/>
    </source>
</evidence>
<evidence type="ECO:0000256" key="1">
    <source>
        <dbReference type="SAM" id="MobiDB-lite"/>
    </source>
</evidence>
<dbReference type="AlphaFoldDB" id="A0A8S0YQ11"/>
<name>A0A8S0YQ11_ARCPL</name>
<comment type="caution">
    <text evidence="2">The sequence shown here is derived from an EMBL/GenBank/DDBJ whole genome shotgun (WGS) entry which is preliminary data.</text>
</comment>